<evidence type="ECO:0000256" key="2">
    <source>
        <dbReference type="ARBA" id="ARBA00022692"/>
    </source>
</evidence>
<keyword evidence="2 6" id="KW-0812">Transmembrane</keyword>
<evidence type="ECO:0000313" key="9">
    <source>
        <dbReference type="Proteomes" id="UP001501074"/>
    </source>
</evidence>
<accession>A0ABP6ZV46</accession>
<reference evidence="9" key="1">
    <citation type="journal article" date="2019" name="Int. J. Syst. Evol. Microbiol.">
        <title>The Global Catalogue of Microorganisms (GCM) 10K type strain sequencing project: providing services to taxonomists for standard genome sequencing and annotation.</title>
        <authorList>
            <consortium name="The Broad Institute Genomics Platform"/>
            <consortium name="The Broad Institute Genome Sequencing Center for Infectious Disease"/>
            <person name="Wu L."/>
            <person name="Ma J."/>
        </authorList>
    </citation>
    <scope>NUCLEOTIDE SEQUENCE [LARGE SCALE GENOMIC DNA]</scope>
    <source>
        <strain evidence="9">JCM 16902</strain>
    </source>
</reference>
<dbReference type="InterPro" id="IPR011701">
    <property type="entry name" value="MFS"/>
</dbReference>
<dbReference type="RefSeq" id="WP_231480955.1">
    <property type="nucleotide sequence ID" value="NZ_BAAAZO010000006.1"/>
</dbReference>
<feature type="transmembrane region" description="Helical" evidence="6">
    <location>
        <begin position="112"/>
        <end position="134"/>
    </location>
</feature>
<feature type="transmembrane region" description="Helical" evidence="6">
    <location>
        <begin position="288"/>
        <end position="314"/>
    </location>
</feature>
<gene>
    <name evidence="8" type="ORF">GCM10022223_40580</name>
</gene>
<organism evidence="8 9">
    <name type="scientific">Kineosporia mesophila</name>
    <dbReference type="NCBI Taxonomy" id="566012"/>
    <lineage>
        <taxon>Bacteria</taxon>
        <taxon>Bacillati</taxon>
        <taxon>Actinomycetota</taxon>
        <taxon>Actinomycetes</taxon>
        <taxon>Kineosporiales</taxon>
        <taxon>Kineosporiaceae</taxon>
        <taxon>Kineosporia</taxon>
    </lineage>
</organism>
<comment type="subcellular location">
    <subcellularLocation>
        <location evidence="1">Cell membrane</location>
        <topology evidence="1">Multi-pass membrane protein</topology>
    </subcellularLocation>
</comment>
<feature type="transmembrane region" description="Helical" evidence="6">
    <location>
        <begin position="377"/>
        <end position="399"/>
    </location>
</feature>
<dbReference type="PANTHER" id="PTHR23523:SF2">
    <property type="entry name" value="2-NITROIMIDAZOLE TRANSPORTER"/>
    <property type="match status" value="1"/>
</dbReference>
<feature type="transmembrane region" description="Helical" evidence="6">
    <location>
        <begin position="221"/>
        <end position="243"/>
    </location>
</feature>
<sequence>MTTTEPTPAIRTPVQRAAMPLAVLTGLFVVAVTMRGPFVAVAPAIGEIQRDLDIGSGTAGLLTSIPVICFGLATPLVLVLTRRSGINASVYIALAIMAAGILLRSAGGLTAALTGTLVLGFGITIGNIVIPAIIGRDFPGRTTQVTGYYTAAINIGALSATSLGAPLTDRLTWRGALAVWVLIVLIAAVAWAFAVPHTQERLVRNPPAQETDTTPLWRRKLVVGMVLAFAGQSFSYYGITAWLPTLLSDEQGLTAAQAGGSSAFFQALALVAAFGVPFLINRGVSGRAALLLVCACWISLPLGLAFAPSLWVLWSCLGGFAQGGGFTVIFSVVVARAVSTDDARRMSAAVQGIGYVLGALGPMMVGAVHSATGTWNVPILVIAGMIVLMAAGGSAAIGSRTSDTLSGRRTPWKSGTRTTDRRGR</sequence>
<proteinExistence type="predicted"/>
<evidence type="ECO:0000256" key="1">
    <source>
        <dbReference type="ARBA" id="ARBA00004651"/>
    </source>
</evidence>
<evidence type="ECO:0000256" key="3">
    <source>
        <dbReference type="ARBA" id="ARBA00022989"/>
    </source>
</evidence>
<keyword evidence="9" id="KW-1185">Reference proteome</keyword>
<dbReference type="EMBL" id="BAAAZO010000006">
    <property type="protein sequence ID" value="GAA3619627.1"/>
    <property type="molecule type" value="Genomic_DNA"/>
</dbReference>
<keyword evidence="3 6" id="KW-1133">Transmembrane helix</keyword>
<feature type="region of interest" description="Disordered" evidence="5">
    <location>
        <begin position="397"/>
        <end position="424"/>
    </location>
</feature>
<protein>
    <submittedName>
        <fullName evidence="8">CynX/NimT family MFS transporter</fullName>
    </submittedName>
</protein>
<dbReference type="InterPro" id="IPR036259">
    <property type="entry name" value="MFS_trans_sf"/>
</dbReference>
<name>A0ABP6ZV46_9ACTN</name>
<feature type="domain" description="Major facilitator superfamily (MFS) profile" evidence="7">
    <location>
        <begin position="19"/>
        <end position="402"/>
    </location>
</feature>
<dbReference type="InterPro" id="IPR052524">
    <property type="entry name" value="MFS_Cyanate_Porter"/>
</dbReference>
<dbReference type="PROSITE" id="PS50850">
    <property type="entry name" value="MFS"/>
    <property type="match status" value="1"/>
</dbReference>
<dbReference type="SUPFAM" id="SSF103473">
    <property type="entry name" value="MFS general substrate transporter"/>
    <property type="match status" value="1"/>
</dbReference>
<dbReference type="PANTHER" id="PTHR23523">
    <property type="match status" value="1"/>
</dbReference>
<feature type="transmembrane region" description="Helical" evidence="6">
    <location>
        <begin position="320"/>
        <end position="338"/>
    </location>
</feature>
<feature type="transmembrane region" description="Helical" evidence="6">
    <location>
        <begin position="263"/>
        <end position="281"/>
    </location>
</feature>
<feature type="transmembrane region" description="Helical" evidence="6">
    <location>
        <begin position="177"/>
        <end position="195"/>
    </location>
</feature>
<dbReference type="Pfam" id="PF07690">
    <property type="entry name" value="MFS_1"/>
    <property type="match status" value="1"/>
</dbReference>
<feature type="transmembrane region" description="Helical" evidence="6">
    <location>
        <begin position="57"/>
        <end position="81"/>
    </location>
</feature>
<feature type="compositionally biased region" description="Polar residues" evidence="5">
    <location>
        <begin position="399"/>
        <end position="417"/>
    </location>
</feature>
<feature type="transmembrane region" description="Helical" evidence="6">
    <location>
        <begin position="88"/>
        <end position="106"/>
    </location>
</feature>
<dbReference type="Proteomes" id="UP001501074">
    <property type="component" value="Unassembled WGS sequence"/>
</dbReference>
<evidence type="ECO:0000256" key="5">
    <source>
        <dbReference type="SAM" id="MobiDB-lite"/>
    </source>
</evidence>
<evidence type="ECO:0000256" key="6">
    <source>
        <dbReference type="SAM" id="Phobius"/>
    </source>
</evidence>
<evidence type="ECO:0000256" key="4">
    <source>
        <dbReference type="ARBA" id="ARBA00023136"/>
    </source>
</evidence>
<dbReference type="Gene3D" id="1.20.1250.20">
    <property type="entry name" value="MFS general substrate transporter like domains"/>
    <property type="match status" value="1"/>
</dbReference>
<evidence type="ECO:0000259" key="7">
    <source>
        <dbReference type="PROSITE" id="PS50850"/>
    </source>
</evidence>
<feature type="transmembrane region" description="Helical" evidence="6">
    <location>
        <begin position="146"/>
        <end position="165"/>
    </location>
</feature>
<feature type="transmembrane region" description="Helical" evidence="6">
    <location>
        <begin position="21"/>
        <end position="45"/>
    </location>
</feature>
<keyword evidence="4 6" id="KW-0472">Membrane</keyword>
<evidence type="ECO:0000313" key="8">
    <source>
        <dbReference type="EMBL" id="GAA3619627.1"/>
    </source>
</evidence>
<comment type="caution">
    <text evidence="8">The sequence shown here is derived from an EMBL/GenBank/DDBJ whole genome shotgun (WGS) entry which is preliminary data.</text>
</comment>
<dbReference type="InterPro" id="IPR020846">
    <property type="entry name" value="MFS_dom"/>
</dbReference>
<feature type="transmembrane region" description="Helical" evidence="6">
    <location>
        <begin position="350"/>
        <end position="371"/>
    </location>
</feature>